<organism evidence="1 2">
    <name type="scientific">Holdemania filiformis</name>
    <dbReference type="NCBI Taxonomy" id="61171"/>
    <lineage>
        <taxon>Bacteria</taxon>
        <taxon>Bacillati</taxon>
        <taxon>Bacillota</taxon>
        <taxon>Erysipelotrichia</taxon>
        <taxon>Erysipelotrichales</taxon>
        <taxon>Erysipelotrichaceae</taxon>
        <taxon>Holdemania</taxon>
    </lineage>
</organism>
<proteinExistence type="predicted"/>
<gene>
    <name evidence="1" type="ORF">DWY25_04410</name>
</gene>
<accession>A0A412G459</accession>
<comment type="caution">
    <text evidence="1">The sequence shown here is derived from an EMBL/GenBank/DDBJ whole genome shotgun (WGS) entry which is preliminary data.</text>
</comment>
<sequence length="90" mass="10582">MEILSQYYVTQTDIQKLLQMSHKKAKKIYEMVSEMENQELGEFRAHDNKVALKKVLRCLKIDYNFLVRQCQLEEQKKEPSASLAATESSR</sequence>
<protein>
    <submittedName>
        <fullName evidence="1">Uncharacterized protein</fullName>
    </submittedName>
</protein>
<dbReference type="Proteomes" id="UP000284178">
    <property type="component" value="Unassembled WGS sequence"/>
</dbReference>
<evidence type="ECO:0000313" key="2">
    <source>
        <dbReference type="Proteomes" id="UP000284178"/>
    </source>
</evidence>
<name>A0A412G459_9FIRM</name>
<dbReference type="AlphaFoldDB" id="A0A412G459"/>
<evidence type="ECO:0000313" key="1">
    <source>
        <dbReference type="EMBL" id="RGR75484.1"/>
    </source>
</evidence>
<keyword evidence="2" id="KW-1185">Reference proteome</keyword>
<reference evidence="1 2" key="1">
    <citation type="submission" date="2018-08" db="EMBL/GenBank/DDBJ databases">
        <title>A genome reference for cultivated species of the human gut microbiota.</title>
        <authorList>
            <person name="Zou Y."/>
            <person name="Xue W."/>
            <person name="Luo G."/>
        </authorList>
    </citation>
    <scope>NUCLEOTIDE SEQUENCE [LARGE SCALE GENOMIC DNA]</scope>
    <source>
        <strain evidence="1 2">AF24-29</strain>
    </source>
</reference>
<dbReference type="EMBL" id="QRUP01000004">
    <property type="protein sequence ID" value="RGR75484.1"/>
    <property type="molecule type" value="Genomic_DNA"/>
</dbReference>